<dbReference type="GO" id="GO:0006508">
    <property type="term" value="P:proteolysis"/>
    <property type="evidence" value="ECO:0007669"/>
    <property type="project" value="UniProtKB-KW"/>
</dbReference>
<evidence type="ECO:0000256" key="4">
    <source>
        <dbReference type="ARBA" id="ARBA00022801"/>
    </source>
</evidence>
<dbReference type="GO" id="GO:0004252">
    <property type="term" value="F:serine-type endopeptidase activity"/>
    <property type="evidence" value="ECO:0007669"/>
    <property type="project" value="TreeGrafter"/>
</dbReference>
<comment type="similarity">
    <text evidence="1">Belongs to the peptidase S9C family.</text>
</comment>
<dbReference type="SUPFAM" id="SSF82171">
    <property type="entry name" value="DPP6 N-terminal domain-like"/>
    <property type="match status" value="1"/>
</dbReference>
<keyword evidence="3" id="KW-0732">Signal</keyword>
<evidence type="ECO:0000256" key="2">
    <source>
        <dbReference type="ARBA" id="ARBA00022670"/>
    </source>
</evidence>
<dbReference type="AlphaFoldDB" id="A0A072PHQ5"/>
<evidence type="ECO:0000256" key="1">
    <source>
        <dbReference type="ARBA" id="ARBA00010040"/>
    </source>
</evidence>
<keyword evidence="4" id="KW-0378">Hydrolase</keyword>
<keyword evidence="5" id="KW-0720">Serine protease</keyword>
<dbReference type="RefSeq" id="XP_013262254.1">
    <property type="nucleotide sequence ID" value="XM_013406800.1"/>
</dbReference>
<keyword evidence="2" id="KW-0645">Protease</keyword>
<evidence type="ECO:0000256" key="5">
    <source>
        <dbReference type="ARBA" id="ARBA00022825"/>
    </source>
</evidence>
<evidence type="ECO:0000259" key="7">
    <source>
        <dbReference type="Pfam" id="PF00326"/>
    </source>
</evidence>
<dbReference type="Gene3D" id="3.40.50.1820">
    <property type="entry name" value="alpha/beta hydrolase"/>
    <property type="match status" value="1"/>
</dbReference>
<dbReference type="HOGENOM" id="CLU_008615_0_1_1"/>
<dbReference type="InterPro" id="IPR029058">
    <property type="entry name" value="AB_hydrolase_fold"/>
</dbReference>
<protein>
    <recommendedName>
        <fullName evidence="6">Dipeptidyl-peptidase V</fullName>
    </recommendedName>
</protein>
<comment type="caution">
    <text evidence="8">The sequence shown here is derived from an EMBL/GenBank/DDBJ whole genome shotgun (WGS) entry which is preliminary data.</text>
</comment>
<dbReference type="InterPro" id="IPR001375">
    <property type="entry name" value="Peptidase_S9_cat"/>
</dbReference>
<evidence type="ECO:0000313" key="8">
    <source>
        <dbReference type="EMBL" id="KEF59664.1"/>
    </source>
</evidence>
<dbReference type="FunFam" id="3.40.50.1820:FF:000028">
    <property type="entry name" value="S9 family peptidase"/>
    <property type="match status" value="1"/>
</dbReference>
<reference evidence="8 9" key="1">
    <citation type="submission" date="2013-03" db="EMBL/GenBank/DDBJ databases">
        <title>The Genome Sequence of Exophiala aquamarina CBS 119918.</title>
        <authorList>
            <consortium name="The Broad Institute Genomics Platform"/>
            <person name="Cuomo C."/>
            <person name="de Hoog S."/>
            <person name="Gorbushina A."/>
            <person name="Walker B."/>
            <person name="Young S.K."/>
            <person name="Zeng Q."/>
            <person name="Gargeya S."/>
            <person name="Fitzgerald M."/>
            <person name="Haas B."/>
            <person name="Abouelleil A."/>
            <person name="Allen A.W."/>
            <person name="Alvarado L."/>
            <person name="Arachchi H.M."/>
            <person name="Berlin A.M."/>
            <person name="Chapman S.B."/>
            <person name="Gainer-Dewar J."/>
            <person name="Goldberg J."/>
            <person name="Griggs A."/>
            <person name="Gujja S."/>
            <person name="Hansen M."/>
            <person name="Howarth C."/>
            <person name="Imamovic A."/>
            <person name="Ireland A."/>
            <person name="Larimer J."/>
            <person name="McCowan C."/>
            <person name="Murphy C."/>
            <person name="Pearson M."/>
            <person name="Poon T.W."/>
            <person name="Priest M."/>
            <person name="Roberts A."/>
            <person name="Saif S."/>
            <person name="Shea T."/>
            <person name="Sisk P."/>
            <person name="Sykes S."/>
            <person name="Wortman J."/>
            <person name="Nusbaum C."/>
            <person name="Birren B."/>
        </authorList>
    </citation>
    <scope>NUCLEOTIDE SEQUENCE [LARGE SCALE GENOMIC DNA]</scope>
    <source>
        <strain evidence="8 9">CBS 119918</strain>
    </source>
</reference>
<dbReference type="Gene3D" id="2.120.10.30">
    <property type="entry name" value="TolB, C-terminal domain"/>
    <property type="match status" value="1"/>
</dbReference>
<dbReference type="Pfam" id="PF00326">
    <property type="entry name" value="Peptidase_S9"/>
    <property type="match status" value="1"/>
</dbReference>
<dbReference type="STRING" id="1182545.A0A072PHQ5"/>
<keyword evidence="9" id="KW-1185">Reference proteome</keyword>
<organism evidence="8 9">
    <name type="scientific">Exophiala aquamarina CBS 119918</name>
    <dbReference type="NCBI Taxonomy" id="1182545"/>
    <lineage>
        <taxon>Eukaryota</taxon>
        <taxon>Fungi</taxon>
        <taxon>Dikarya</taxon>
        <taxon>Ascomycota</taxon>
        <taxon>Pezizomycotina</taxon>
        <taxon>Eurotiomycetes</taxon>
        <taxon>Chaetothyriomycetidae</taxon>
        <taxon>Chaetothyriales</taxon>
        <taxon>Herpotrichiellaceae</taxon>
        <taxon>Exophiala</taxon>
    </lineage>
</organism>
<dbReference type="OrthoDB" id="416344at2759"/>
<dbReference type="EMBL" id="AMGV01000003">
    <property type="protein sequence ID" value="KEF59664.1"/>
    <property type="molecule type" value="Genomic_DNA"/>
</dbReference>
<dbReference type="GeneID" id="25279441"/>
<name>A0A072PHQ5_9EURO</name>
<sequence length="733" mass="81317">MTVRRKYTPEVLLSAPRRSAAVPSPDGKLALYTQSLYSFDTHSRTNEVNVLDLVNNQVVTISKDPKVSEPKWTGYGYEVVWLKECDNGNTSLVVTDASLPGKVYTAGTVPGPVSGLKLLAIETGKVAIAVAGSANPDGSLHNPKDIPKSHSSARVYDSLFVRHWDSYVTDQRNAIFTGLLQKSQPVVTSRQGRYNLLGFANALQGTKLECPIPPFGGTDHFDIGRHGLVIVSKDPHLDPATHTKCNAYFIAKQHSLDVTTSGLHKIHVPGLNGAASSPVFSPDGSSFAFLQMATDGYESDRNRIVFVHGIASSEIMAREINCQNETLSPWDRSPTTVKWSVDGKHLLLEAEDIGRGCLFALDLDVAAPGPSWQPRKVATGGYIIDFAPLANNSNLLLVSSNSLVDNSTYTIVDPSGESQPTVISSLSRSGSLFGLSPEQVSEIWWKGANDHPVHAWVMRPSFFKADQKYPLAYLIHGGPQGAWNDQWSTRWNPAVFAEQGYIVVCPNPTGSTGYGQAFTDAIRNEWGGLPYEDLVKGFEYIESDLDYVDTTKAVALGASYGGYMMNWFQGHDLGRKFKAIVCHDGVFSMTGQLASEEQYFPIHDLGGPIWERQEMYDKWDPSRFTKYWETPMLVIHNELDYRLTISEGLSAFNVLQMRNIESRFLSFPDENHWVLKPENSLVWHLVVLNWINKFVGLPKLADRQGRDGSSFCWQGRRRRQNSIRVPGASRIEQ</sequence>
<feature type="domain" description="Peptidase S9 prolyl oligopeptidase catalytic" evidence="7">
    <location>
        <begin position="487"/>
        <end position="695"/>
    </location>
</feature>
<evidence type="ECO:0000313" key="9">
    <source>
        <dbReference type="Proteomes" id="UP000027920"/>
    </source>
</evidence>
<dbReference type="SUPFAM" id="SSF53474">
    <property type="entry name" value="alpha/beta-Hydrolases"/>
    <property type="match status" value="1"/>
</dbReference>
<dbReference type="Proteomes" id="UP000027920">
    <property type="component" value="Unassembled WGS sequence"/>
</dbReference>
<dbReference type="PANTHER" id="PTHR42776">
    <property type="entry name" value="SERINE PEPTIDASE S9 FAMILY MEMBER"/>
    <property type="match status" value="1"/>
</dbReference>
<evidence type="ECO:0000256" key="3">
    <source>
        <dbReference type="ARBA" id="ARBA00022729"/>
    </source>
</evidence>
<proteinExistence type="inferred from homology"/>
<dbReference type="PANTHER" id="PTHR42776:SF13">
    <property type="entry name" value="DIPEPTIDYL-PEPTIDASE 5"/>
    <property type="match status" value="1"/>
</dbReference>
<gene>
    <name evidence="8" type="ORF">A1O9_04510</name>
</gene>
<evidence type="ECO:0000256" key="6">
    <source>
        <dbReference type="ARBA" id="ARBA00032829"/>
    </source>
</evidence>
<dbReference type="VEuPathDB" id="FungiDB:A1O9_04510"/>
<accession>A0A072PHQ5</accession>
<dbReference type="InterPro" id="IPR011042">
    <property type="entry name" value="6-blade_b-propeller_TolB-like"/>
</dbReference>